<dbReference type="Pfam" id="PF09619">
    <property type="entry name" value="YscW"/>
    <property type="match status" value="1"/>
</dbReference>
<name>A0ABQ2GP06_9DEIO</name>
<accession>A0ABQ2GP06</accession>
<comment type="caution">
    <text evidence="2">The sequence shown here is derived from an EMBL/GenBank/DDBJ whole genome shotgun (WGS) entry which is preliminary data.</text>
</comment>
<keyword evidence="1" id="KW-0732">Signal</keyword>
<dbReference type="RefSeq" id="WP_188902167.1">
    <property type="nucleotide sequence ID" value="NZ_BMOM01000006.1"/>
</dbReference>
<gene>
    <name evidence="2" type="ORF">GCM10010841_10780</name>
</gene>
<proteinExistence type="predicted"/>
<dbReference type="Proteomes" id="UP000661918">
    <property type="component" value="Unassembled WGS sequence"/>
</dbReference>
<keyword evidence="3" id="KW-1185">Reference proteome</keyword>
<evidence type="ECO:0000313" key="2">
    <source>
        <dbReference type="EMBL" id="GGM04298.1"/>
    </source>
</evidence>
<sequence>MNRVLTTALSLITLGLLTTAPAQTQIGNVTLTPAKAPAVSMAASYAGEDVPSGWSEIKGRVTGPNGSALRLPAGSEVRVTVLDTTAARILLDVSFGTTRLSTPYQLVYNPVRLSDTHEYVVRAEIVDARGKVLYRSADAALPSARRAALNLAVRPR</sequence>
<evidence type="ECO:0000313" key="3">
    <source>
        <dbReference type="Proteomes" id="UP000661918"/>
    </source>
</evidence>
<dbReference type="EMBL" id="BMOM01000006">
    <property type="protein sequence ID" value="GGM04298.1"/>
    <property type="molecule type" value="Genomic_DNA"/>
</dbReference>
<reference evidence="3" key="1">
    <citation type="journal article" date="2019" name="Int. J. Syst. Evol. Microbiol.">
        <title>The Global Catalogue of Microorganisms (GCM) 10K type strain sequencing project: providing services to taxonomists for standard genome sequencing and annotation.</title>
        <authorList>
            <consortium name="The Broad Institute Genomics Platform"/>
            <consortium name="The Broad Institute Genome Sequencing Center for Infectious Disease"/>
            <person name="Wu L."/>
            <person name="Ma J."/>
        </authorList>
    </citation>
    <scope>NUCLEOTIDE SEQUENCE [LARGE SCALE GENOMIC DNA]</scope>
    <source>
        <strain evidence="3">JCM 15443</strain>
    </source>
</reference>
<dbReference type="InterPro" id="IPR039366">
    <property type="entry name" value="Pilotin"/>
</dbReference>
<feature type="signal peptide" evidence="1">
    <location>
        <begin position="1"/>
        <end position="24"/>
    </location>
</feature>
<feature type="chain" id="PRO_5046808157" evidence="1">
    <location>
        <begin position="25"/>
        <end position="156"/>
    </location>
</feature>
<protein>
    <submittedName>
        <fullName evidence="2">Uncharacterized protein</fullName>
    </submittedName>
</protein>
<evidence type="ECO:0000256" key="1">
    <source>
        <dbReference type="SAM" id="SignalP"/>
    </source>
</evidence>
<organism evidence="2 3">
    <name type="scientific">Deinococcus aerophilus</name>
    <dbReference type="NCBI Taxonomy" id="522488"/>
    <lineage>
        <taxon>Bacteria</taxon>
        <taxon>Thermotogati</taxon>
        <taxon>Deinococcota</taxon>
        <taxon>Deinococci</taxon>
        <taxon>Deinococcales</taxon>
        <taxon>Deinococcaceae</taxon>
        <taxon>Deinococcus</taxon>
    </lineage>
</organism>